<keyword evidence="4 6" id="KW-0998">Cell outer membrane</keyword>
<evidence type="ECO:0000256" key="4">
    <source>
        <dbReference type="ARBA" id="ARBA00023237"/>
    </source>
</evidence>
<evidence type="ECO:0000313" key="9">
    <source>
        <dbReference type="Proteomes" id="UP000252995"/>
    </source>
</evidence>
<organism evidence="8 9">
    <name type="scientific">Marinobacter pelagius</name>
    <dbReference type="NCBI Taxonomy" id="379482"/>
    <lineage>
        <taxon>Bacteria</taxon>
        <taxon>Pseudomonadati</taxon>
        <taxon>Pseudomonadota</taxon>
        <taxon>Gammaproteobacteria</taxon>
        <taxon>Pseudomonadales</taxon>
        <taxon>Marinobacteraceae</taxon>
        <taxon>Marinobacter</taxon>
    </lineage>
</organism>
<dbReference type="GO" id="GO:0009279">
    <property type="term" value="C:cell outer membrane"/>
    <property type="evidence" value="ECO:0007669"/>
    <property type="project" value="UniProtKB-SubCell"/>
</dbReference>
<dbReference type="OrthoDB" id="7349153at2"/>
<dbReference type="InterPro" id="IPR007485">
    <property type="entry name" value="LPS_assembly_LptE"/>
</dbReference>
<evidence type="ECO:0000256" key="7">
    <source>
        <dbReference type="SAM" id="SignalP"/>
    </source>
</evidence>
<dbReference type="GO" id="GO:0001530">
    <property type="term" value="F:lipopolysaccharide binding"/>
    <property type="evidence" value="ECO:0007669"/>
    <property type="project" value="TreeGrafter"/>
</dbReference>
<dbReference type="HAMAP" id="MF_01186">
    <property type="entry name" value="LPS_assembly_LptE"/>
    <property type="match status" value="1"/>
</dbReference>
<feature type="signal peptide" evidence="7">
    <location>
        <begin position="1"/>
        <end position="20"/>
    </location>
</feature>
<evidence type="ECO:0000256" key="3">
    <source>
        <dbReference type="ARBA" id="ARBA00023139"/>
    </source>
</evidence>
<dbReference type="Gene3D" id="3.30.160.150">
    <property type="entry name" value="Lipoprotein like domain"/>
    <property type="match status" value="1"/>
</dbReference>
<keyword evidence="5 6" id="KW-0449">Lipoprotein</keyword>
<dbReference type="Proteomes" id="UP000252995">
    <property type="component" value="Unassembled WGS sequence"/>
</dbReference>
<dbReference type="GO" id="GO:0015920">
    <property type="term" value="P:lipopolysaccharide transport"/>
    <property type="evidence" value="ECO:0007669"/>
    <property type="project" value="TreeGrafter"/>
</dbReference>
<dbReference type="PANTHER" id="PTHR38098:SF1">
    <property type="entry name" value="LPS-ASSEMBLY LIPOPROTEIN LPTE"/>
    <property type="match status" value="1"/>
</dbReference>
<comment type="similarity">
    <text evidence="6">Belongs to the LptE lipoprotein family.</text>
</comment>
<keyword evidence="2 6" id="KW-0472">Membrane</keyword>
<comment type="subunit">
    <text evidence="6">Component of the lipopolysaccharide transport and assembly complex. Interacts with LptD.</text>
</comment>
<dbReference type="GO" id="GO:0043165">
    <property type="term" value="P:Gram-negative-bacterium-type cell outer membrane assembly"/>
    <property type="evidence" value="ECO:0007669"/>
    <property type="project" value="UniProtKB-UniRule"/>
</dbReference>
<evidence type="ECO:0000256" key="6">
    <source>
        <dbReference type="HAMAP-Rule" id="MF_01186"/>
    </source>
</evidence>
<protein>
    <recommendedName>
        <fullName evidence="6">LPS-assembly lipoprotein LptE</fullName>
    </recommendedName>
</protein>
<name>A0A366GJ34_9GAMM</name>
<evidence type="ECO:0000256" key="2">
    <source>
        <dbReference type="ARBA" id="ARBA00023136"/>
    </source>
</evidence>
<dbReference type="STRING" id="379482.SAMN04487961_1488"/>
<reference evidence="8 9" key="1">
    <citation type="submission" date="2018-06" db="EMBL/GenBank/DDBJ databases">
        <title>Freshwater and sediment microbial communities from various areas in North America, analyzing microbe dynamics in response to fracking.</title>
        <authorList>
            <person name="Lamendella R."/>
        </authorList>
    </citation>
    <scope>NUCLEOTIDE SEQUENCE [LARGE SCALE GENOMIC DNA]</scope>
    <source>
        <strain evidence="8 9">114J</strain>
    </source>
</reference>
<dbReference type="AlphaFoldDB" id="A0A366GJ34"/>
<keyword evidence="1 6" id="KW-0732">Signal</keyword>
<keyword evidence="3 6" id="KW-0564">Palmitate</keyword>
<comment type="caution">
    <text evidence="8">The sequence shown here is derived from an EMBL/GenBank/DDBJ whole genome shotgun (WGS) entry which is preliminary data.</text>
</comment>
<dbReference type="Pfam" id="PF04390">
    <property type="entry name" value="LptE"/>
    <property type="match status" value="1"/>
</dbReference>
<dbReference type="EMBL" id="QNRO01000016">
    <property type="protein sequence ID" value="RBP26949.1"/>
    <property type="molecule type" value="Genomic_DNA"/>
</dbReference>
<evidence type="ECO:0000256" key="5">
    <source>
        <dbReference type="ARBA" id="ARBA00023288"/>
    </source>
</evidence>
<evidence type="ECO:0000313" key="8">
    <source>
        <dbReference type="EMBL" id="RBP26949.1"/>
    </source>
</evidence>
<gene>
    <name evidence="6" type="primary">lptE</name>
    <name evidence="8" type="ORF">DET50_1167</name>
</gene>
<feature type="chain" id="PRO_5016916728" description="LPS-assembly lipoprotein LptE" evidence="7">
    <location>
        <begin position="21"/>
        <end position="195"/>
    </location>
</feature>
<comment type="subcellular location">
    <subcellularLocation>
        <location evidence="6">Cell outer membrane</location>
        <topology evidence="6">Lipid-anchor</topology>
    </subcellularLocation>
</comment>
<dbReference type="RefSeq" id="WP_113863378.1">
    <property type="nucleotide sequence ID" value="NZ_QNRO01000016.1"/>
</dbReference>
<comment type="function">
    <text evidence="6">Together with LptD, is involved in the assembly of lipopolysaccharide (LPS) at the surface of the outer membrane. Required for the proper assembly of LptD. Binds LPS and may serve as the LPS recognition site at the outer membrane.</text>
</comment>
<accession>A0A366GJ34</accession>
<sequence length="195" mass="21441">MAFRPALKTAAVRATALALAAVLAGCGFQLRGTSPVPAALQPLAVKCGSQIPDTLCLSLKEQLELGGIETTEANNAAYVLDLKSFSQDRRASAITVRAAAAEYTLTQAVRIELITDDRVPLIADTELSVRESYRYDETNILAKQREQDELEQRMNDRLAQQILFRLAPMTETRIQAIREDYRANNPPAEPNADQP</sequence>
<dbReference type="PANTHER" id="PTHR38098">
    <property type="entry name" value="LPS-ASSEMBLY LIPOPROTEIN LPTE"/>
    <property type="match status" value="1"/>
</dbReference>
<proteinExistence type="inferred from homology"/>
<evidence type="ECO:0000256" key="1">
    <source>
        <dbReference type="ARBA" id="ARBA00022729"/>
    </source>
</evidence>
<dbReference type="GO" id="GO:1990351">
    <property type="term" value="C:transporter complex"/>
    <property type="evidence" value="ECO:0007669"/>
    <property type="project" value="TreeGrafter"/>
</dbReference>
<dbReference type="PROSITE" id="PS51257">
    <property type="entry name" value="PROKAR_LIPOPROTEIN"/>
    <property type="match status" value="1"/>
</dbReference>